<dbReference type="Proteomes" id="UP000294555">
    <property type="component" value="Unassembled WGS sequence"/>
</dbReference>
<name>A0A4V2Q2F9_9GAMM</name>
<dbReference type="Gene3D" id="3.30.200.20">
    <property type="entry name" value="Phosphorylase Kinase, domain 1"/>
    <property type="match status" value="1"/>
</dbReference>
<evidence type="ECO:0000313" key="3">
    <source>
        <dbReference type="EMBL" id="TCL02698.1"/>
    </source>
</evidence>
<dbReference type="PIRSF" id="PIRSF006221">
    <property type="entry name" value="Ketosamine-3-kinase"/>
    <property type="match status" value="1"/>
</dbReference>
<dbReference type="OrthoDB" id="5291879at2"/>
<keyword evidence="2" id="KW-0808">Transferase</keyword>
<dbReference type="AlphaFoldDB" id="A0A4V2Q2F9"/>
<evidence type="ECO:0000256" key="1">
    <source>
        <dbReference type="ARBA" id="ARBA00009460"/>
    </source>
</evidence>
<dbReference type="PANTHER" id="PTHR12149:SF8">
    <property type="entry name" value="PROTEIN-RIBULOSAMINE 3-KINASE"/>
    <property type="match status" value="1"/>
</dbReference>
<dbReference type="SUPFAM" id="SSF56112">
    <property type="entry name" value="Protein kinase-like (PK-like)"/>
    <property type="match status" value="1"/>
</dbReference>
<comment type="similarity">
    <text evidence="1 2">Belongs to the fructosamine kinase family.</text>
</comment>
<dbReference type="RefSeq" id="WP_132921631.1">
    <property type="nucleotide sequence ID" value="NZ_SJOI01000001.1"/>
</dbReference>
<keyword evidence="2 3" id="KW-0418">Kinase</keyword>
<dbReference type="InterPro" id="IPR016477">
    <property type="entry name" value="Fructo-/Ketosamine-3-kinase"/>
</dbReference>
<evidence type="ECO:0000313" key="4">
    <source>
        <dbReference type="Proteomes" id="UP000294555"/>
    </source>
</evidence>
<dbReference type="InterPro" id="IPR011009">
    <property type="entry name" value="Kinase-like_dom_sf"/>
</dbReference>
<sequence>MWHAIDNMLAETFTRDEIRERRELPGGELHRAWYLRYGSAEIFVKSDSRELLQKFTNEADQLDMLGRSKTVRVPKVYGVGSERDSSFLVMEYIPERPFDAHGAYCLGQQLARLHQWSEQPQFGLDFDNDLSTLTQPNAWQRRWSTFFAEQRIGWQLQLAAEKGLVYGDIDGIITRIEEMLHEHQPQPSLLHGDLWPDNCANSAGGSFLYDPACYWGDRECDLSMLPLYPELLPQIYDGYQSVWPLDKGFIRRQPVYQLYYLLNRANLFGDQHINLAGQALDRVLSQKPQE</sequence>
<evidence type="ECO:0000256" key="2">
    <source>
        <dbReference type="PIRNR" id="PIRNR006221"/>
    </source>
</evidence>
<dbReference type="EMBL" id="SJOI01000001">
    <property type="protein sequence ID" value="TCL02698.1"/>
    <property type="molecule type" value="Genomic_DNA"/>
</dbReference>
<protein>
    <submittedName>
        <fullName evidence="3">Fructosamine-3-kinase</fullName>
    </submittedName>
</protein>
<organism evidence="3 4">
    <name type="scientific">Sodalis ligni</name>
    <dbReference type="NCBI Taxonomy" id="2697027"/>
    <lineage>
        <taxon>Bacteria</taxon>
        <taxon>Pseudomonadati</taxon>
        <taxon>Pseudomonadota</taxon>
        <taxon>Gammaproteobacteria</taxon>
        <taxon>Enterobacterales</taxon>
        <taxon>Bruguierivoracaceae</taxon>
        <taxon>Sodalis</taxon>
    </lineage>
</organism>
<dbReference type="Gene3D" id="3.90.1200.10">
    <property type="match status" value="1"/>
</dbReference>
<keyword evidence="4" id="KW-1185">Reference proteome</keyword>
<gene>
    <name evidence="3" type="ORF">EZJ58_0728</name>
</gene>
<comment type="caution">
    <text evidence="3">The sequence shown here is derived from an EMBL/GenBank/DDBJ whole genome shotgun (WGS) entry which is preliminary data.</text>
</comment>
<proteinExistence type="inferred from homology"/>
<accession>A0A4V2Q2F9</accession>
<dbReference type="PANTHER" id="PTHR12149">
    <property type="entry name" value="FRUCTOSAMINE 3 KINASE-RELATED PROTEIN"/>
    <property type="match status" value="1"/>
</dbReference>
<reference evidence="3 4" key="1">
    <citation type="submission" date="2019-02" db="EMBL/GenBank/DDBJ databases">
        <title>Investigation of anaerobic lignin degradation for improved lignocellulosic biofuels.</title>
        <authorList>
            <person name="Deangelis K."/>
        </authorList>
    </citation>
    <scope>NUCLEOTIDE SEQUENCE [LARGE SCALE GENOMIC DNA]</scope>
    <source>
        <strain evidence="3 4">159R</strain>
    </source>
</reference>
<dbReference type="GO" id="GO:0016301">
    <property type="term" value="F:kinase activity"/>
    <property type="evidence" value="ECO:0007669"/>
    <property type="project" value="UniProtKB-UniRule"/>
</dbReference>
<dbReference type="Pfam" id="PF03881">
    <property type="entry name" value="Fructosamin_kin"/>
    <property type="match status" value="1"/>
</dbReference>